<evidence type="ECO:0000256" key="1">
    <source>
        <dbReference type="SAM" id="MobiDB-lite"/>
    </source>
</evidence>
<dbReference type="EMBL" id="CAJNRF010000087">
    <property type="protein sequence ID" value="CAF1936079.1"/>
    <property type="molecule type" value="Genomic_DNA"/>
</dbReference>
<feature type="non-terminal residue" evidence="2">
    <location>
        <position position="1"/>
    </location>
</feature>
<reference evidence="2" key="1">
    <citation type="submission" date="2021-02" db="EMBL/GenBank/DDBJ databases">
        <authorList>
            <person name="Nowell W R."/>
        </authorList>
    </citation>
    <scope>NUCLEOTIDE SEQUENCE</scope>
</reference>
<gene>
    <name evidence="2" type="ORF">WKI299_LOCUS1522</name>
</gene>
<feature type="compositionally biased region" description="Polar residues" evidence="1">
    <location>
        <begin position="118"/>
        <end position="137"/>
    </location>
</feature>
<comment type="caution">
    <text evidence="2">The sequence shown here is derived from an EMBL/GenBank/DDBJ whole genome shotgun (WGS) entry which is preliminary data.</text>
</comment>
<name>A0A816LQJ2_9BILA</name>
<proteinExistence type="predicted"/>
<organism evidence="2 3">
    <name type="scientific">Rotaria magnacalcarata</name>
    <dbReference type="NCBI Taxonomy" id="392030"/>
    <lineage>
        <taxon>Eukaryota</taxon>
        <taxon>Metazoa</taxon>
        <taxon>Spiralia</taxon>
        <taxon>Gnathifera</taxon>
        <taxon>Rotifera</taxon>
        <taxon>Eurotatoria</taxon>
        <taxon>Bdelloidea</taxon>
        <taxon>Philodinida</taxon>
        <taxon>Philodinidae</taxon>
        <taxon>Rotaria</taxon>
    </lineage>
</organism>
<feature type="region of interest" description="Disordered" evidence="1">
    <location>
        <begin position="112"/>
        <end position="137"/>
    </location>
</feature>
<evidence type="ECO:0000313" key="3">
    <source>
        <dbReference type="Proteomes" id="UP000663856"/>
    </source>
</evidence>
<evidence type="ECO:0000313" key="2">
    <source>
        <dbReference type="EMBL" id="CAF1936079.1"/>
    </source>
</evidence>
<dbReference type="AlphaFoldDB" id="A0A816LQJ2"/>
<sequence length="137" mass="15537">MKRIYRVRQHIFESVSVQRADLPAPQLMCSSLDTITSNPQFIKQLDELIKQQSKQISLIKTHDLNSKCCSGDIVAVQLLCACVHSSSHTHRQNHNSLNNDLSDDARQQNFNIGKRMNSDSGDQQSNEIIMNNNQDSQ</sequence>
<protein>
    <submittedName>
        <fullName evidence="2">Uncharacterized protein</fullName>
    </submittedName>
</protein>
<dbReference type="Proteomes" id="UP000663856">
    <property type="component" value="Unassembled WGS sequence"/>
</dbReference>
<accession>A0A816LQJ2</accession>